<evidence type="ECO:0000313" key="4">
    <source>
        <dbReference type="WBParaSite" id="MhA1_Contig1464.frz3.gene3"/>
    </source>
</evidence>
<dbReference type="PANTHER" id="PTHR21593:SF36">
    <property type="entry name" value="DUF148 DOMAIN-CONTAINING PROTEIN-RELATED"/>
    <property type="match status" value="1"/>
</dbReference>
<sequence length="154" mass="17224">MATIQKSLLFLILSIFVVKIFSQIAGPPPPPPFLEGAPQNKINEFHQLLIKSGQKTDSEIEQLVKDWIGKQTPDIQSKYAKFEEAKSKAESEAEKLHQAAIAKFSPAAKEADAKLSAIAKNPKLPAQEKNKLIQDFMQNLKPEIRSEIEKSMQQ</sequence>
<dbReference type="AlphaFoldDB" id="A0A1I8B766"/>
<dbReference type="InterPro" id="IPR052823">
    <property type="entry name" value="SXP/RAL-2_related"/>
</dbReference>
<organism evidence="3 4">
    <name type="scientific">Meloidogyne hapla</name>
    <name type="common">Root-knot nematode worm</name>
    <dbReference type="NCBI Taxonomy" id="6305"/>
    <lineage>
        <taxon>Eukaryota</taxon>
        <taxon>Metazoa</taxon>
        <taxon>Ecdysozoa</taxon>
        <taxon>Nematoda</taxon>
        <taxon>Chromadorea</taxon>
        <taxon>Rhabditida</taxon>
        <taxon>Tylenchina</taxon>
        <taxon>Tylenchomorpha</taxon>
        <taxon>Tylenchoidea</taxon>
        <taxon>Meloidogynidae</taxon>
        <taxon>Meloidogyninae</taxon>
        <taxon>Meloidogyne</taxon>
    </lineage>
</organism>
<accession>A0A1I8B766</accession>
<dbReference type="Proteomes" id="UP000095281">
    <property type="component" value="Unplaced"/>
</dbReference>
<dbReference type="Pfam" id="PF02520">
    <property type="entry name" value="ANIS5_cation-bd"/>
    <property type="match status" value="1"/>
</dbReference>
<evidence type="ECO:0000313" key="3">
    <source>
        <dbReference type="Proteomes" id="UP000095281"/>
    </source>
</evidence>
<keyword evidence="3" id="KW-1185">Reference proteome</keyword>
<dbReference type="PANTHER" id="PTHR21593">
    <property type="entry name" value="PRION-LIKE- Q/N-RICH -DOMAIN-BEARING PROTEIN PROTEIN"/>
    <property type="match status" value="1"/>
</dbReference>
<keyword evidence="1" id="KW-0732">Signal</keyword>
<name>A0A1I8B766_MELHA</name>
<feature type="chain" id="PRO_5009315522" evidence="1">
    <location>
        <begin position="23"/>
        <end position="154"/>
    </location>
</feature>
<dbReference type="WBParaSite" id="MhA1_Contig1464.frz3.gene3">
    <property type="protein sequence ID" value="MhA1_Contig1464.frz3.gene3"/>
    <property type="gene ID" value="MhA1_Contig1464.frz3.gene3"/>
</dbReference>
<dbReference type="SUPFAM" id="SSF158855">
    <property type="entry name" value="Lipase chaperone-like"/>
    <property type="match status" value="1"/>
</dbReference>
<reference evidence="4" key="1">
    <citation type="submission" date="2016-11" db="UniProtKB">
        <authorList>
            <consortium name="WormBaseParasite"/>
        </authorList>
    </citation>
    <scope>IDENTIFICATION</scope>
</reference>
<protein>
    <submittedName>
        <fullName evidence="4">DUF148 domain-containing protein</fullName>
    </submittedName>
</protein>
<feature type="domain" description="SXP/RAL-2 family protein Ani s 5-like cation-binding" evidence="2">
    <location>
        <begin position="43"/>
        <end position="145"/>
    </location>
</feature>
<dbReference type="InterPro" id="IPR003677">
    <property type="entry name" value="ANIS5_cation-bd"/>
</dbReference>
<proteinExistence type="predicted"/>
<dbReference type="OMA" id="DAQIDQK"/>
<evidence type="ECO:0000256" key="1">
    <source>
        <dbReference type="SAM" id="SignalP"/>
    </source>
</evidence>
<evidence type="ECO:0000259" key="2">
    <source>
        <dbReference type="Pfam" id="PF02520"/>
    </source>
</evidence>
<feature type="signal peptide" evidence="1">
    <location>
        <begin position="1"/>
        <end position="22"/>
    </location>
</feature>